<feature type="compositionally biased region" description="Basic and acidic residues" evidence="1">
    <location>
        <begin position="197"/>
        <end position="221"/>
    </location>
</feature>
<accession>A0AAW9MWD3</accession>
<dbReference type="EMBL" id="JAYKOT010000003">
    <property type="protein sequence ID" value="MEB3428927.1"/>
    <property type="molecule type" value="Genomic_DNA"/>
</dbReference>
<dbReference type="EMBL" id="JAYKOT010000003">
    <property type="protein sequence ID" value="MEB3430233.1"/>
    <property type="molecule type" value="Genomic_DNA"/>
</dbReference>
<evidence type="ECO:0000256" key="1">
    <source>
        <dbReference type="SAM" id="MobiDB-lite"/>
    </source>
</evidence>
<dbReference type="EMBL" id="JAYKOT010000002">
    <property type="protein sequence ID" value="MEB3428880.1"/>
    <property type="molecule type" value="Genomic_DNA"/>
</dbReference>
<evidence type="ECO:0000313" key="4">
    <source>
        <dbReference type="EMBL" id="MEB3430233.1"/>
    </source>
</evidence>
<dbReference type="RefSeq" id="WP_324618945.1">
    <property type="nucleotide sequence ID" value="NZ_JAYKOT010000002.1"/>
</dbReference>
<reference evidence="2 5" key="1">
    <citation type="submission" date="2024-01" db="EMBL/GenBank/DDBJ databases">
        <title>Complete genome sequence of Citroniella saccharovorans strain M6.X9, isolated from human fecal sample.</title>
        <authorList>
            <person name="Cheng G."/>
            <person name="Westerholm M."/>
            <person name="Schnurer A."/>
        </authorList>
    </citation>
    <scope>NUCLEOTIDE SEQUENCE [LARGE SCALE GENOMIC DNA]</scope>
    <source>
        <strain evidence="2 5">DSM 29873</strain>
    </source>
</reference>
<dbReference type="AlphaFoldDB" id="A0AAW9MWD3"/>
<evidence type="ECO:0000313" key="5">
    <source>
        <dbReference type="Proteomes" id="UP001357733"/>
    </source>
</evidence>
<feature type="region of interest" description="Disordered" evidence="1">
    <location>
        <begin position="192"/>
        <end position="308"/>
    </location>
</feature>
<dbReference type="Pfam" id="PF12789">
    <property type="entry name" value="PTR"/>
    <property type="match status" value="1"/>
</dbReference>
<feature type="compositionally biased region" description="Basic and acidic residues" evidence="1">
    <location>
        <begin position="228"/>
        <end position="246"/>
    </location>
</feature>
<evidence type="ECO:0000313" key="2">
    <source>
        <dbReference type="EMBL" id="MEB3428880.1"/>
    </source>
</evidence>
<organism evidence="2 5">
    <name type="scientific">Citroniella saccharovorans</name>
    <dbReference type="NCBI Taxonomy" id="2053367"/>
    <lineage>
        <taxon>Bacteria</taxon>
        <taxon>Bacillati</taxon>
        <taxon>Bacillota</taxon>
        <taxon>Tissierellia</taxon>
        <taxon>Tissierellales</taxon>
        <taxon>Peptoniphilaceae</taxon>
        <taxon>Citroniella</taxon>
    </lineage>
</organism>
<dbReference type="Proteomes" id="UP001357733">
    <property type="component" value="Unassembled WGS sequence"/>
</dbReference>
<protein>
    <submittedName>
        <fullName evidence="2">Uncharacterized protein</fullName>
    </submittedName>
</protein>
<feature type="compositionally biased region" description="Polar residues" evidence="1">
    <location>
        <begin position="254"/>
        <end position="264"/>
    </location>
</feature>
<keyword evidence="5" id="KW-1185">Reference proteome</keyword>
<gene>
    <name evidence="2" type="ORF">VLK81_02375</name>
    <name evidence="3" type="ORF">VLK81_02620</name>
    <name evidence="4" type="ORF">VLK81_09580</name>
</gene>
<feature type="compositionally biased region" description="Basic and acidic residues" evidence="1">
    <location>
        <begin position="265"/>
        <end position="276"/>
    </location>
</feature>
<proteinExistence type="predicted"/>
<sequence length="485" mass="54417">MDLGIKSITLRFDDNQLGYLQPVQGDTRSRGFLVEMVSTDGEVLEASSVYECRLYGVNSNYPDKTFYTVATVEDGRYKVYLSTDMVSKAGTLKLQIALYKGSEELIQSEVKEVEVTESMANGGSIGKDLVVDFTKLEKALERVDAQEKAYKDSLQKQEAIRVDVTNKQKQVSTDTTAVKKIRTDMEGVMAAEASRVSAEKARQSQESIRLSRESTRIDQECARQSNEITRDSQEKQRVEAEKKRVSAETLRVSAESTRSSQENTRQNEESKRKSAESTRVSAENTRESQENARQSQETQRVEVEKKRKSTFESWDKTMQGVIPNATSSTAGVVKVIGTEKESAPYTVPSVDNLNITKETLSKSIENRAEKVHKHTIEDVTNLQNKLEDTASKEHRHKCTEIDIETQSSAAEHYFTMYLNDVIDLMVDDIHDNKSAIENTASKDHTHDSIKANLSGATKDLKFVITSKATYTGMTKGPSTLYFVQE</sequence>
<name>A0AAW9MWD3_9FIRM</name>
<comment type="caution">
    <text evidence="2">The sequence shown here is derived from an EMBL/GenBank/DDBJ whole genome shotgun (WGS) entry which is preliminary data.</text>
</comment>
<feature type="compositionally biased region" description="Basic and acidic residues" evidence="1">
    <location>
        <begin position="299"/>
        <end position="308"/>
    </location>
</feature>
<evidence type="ECO:0000313" key="3">
    <source>
        <dbReference type="EMBL" id="MEB3428927.1"/>
    </source>
</evidence>